<dbReference type="PIRSF" id="PIRSF005572">
    <property type="entry name" value="NifS"/>
    <property type="match status" value="1"/>
</dbReference>
<feature type="domain" description="Aminotransferase class V" evidence="3">
    <location>
        <begin position="2"/>
        <end position="360"/>
    </location>
</feature>
<protein>
    <submittedName>
        <fullName evidence="4">Cysteine desulfurase</fullName>
    </submittedName>
</protein>
<dbReference type="Gene3D" id="3.40.640.10">
    <property type="entry name" value="Type I PLP-dependent aspartate aminotransferase-like (Major domain)"/>
    <property type="match status" value="1"/>
</dbReference>
<comment type="cofactor">
    <cofactor evidence="1">
        <name>pyridoxal 5'-phosphate</name>
        <dbReference type="ChEBI" id="CHEBI:597326"/>
    </cofactor>
</comment>
<accession>A0ABS2ZIN7</accession>
<dbReference type="Gene3D" id="1.10.260.50">
    <property type="match status" value="1"/>
</dbReference>
<sequence length="381" mass="41910">MIYLDNSATTKPYKEVLDTFVTVSEKYFANPSSLHSKGGEAENLLSQARKSIAQLLEVAPSEVIFTSGGTEGNNIAIKGIAFQHQNRGKHLITTSVEHASAYESFQYLEKQGFNVTYLPVNTEGMISLEDLEGAIRPETILVSVIHVNNETGTIQPVKEIGNILKKHPKIFFHVDNVQGIGKVPLPLKDWGIDLCTISAHKIHGLKGNGVLFVKNGVTLSSLFTGGEQELKKRAGTENVAGIVAMAKALRLILQEMNEMKEKILAVKRLFLEGLEDMEDVEINTPEDYTAPHIINFSVKGVKPEVLIHSLDKRDVYVSTRSACSSKQGGASRILLEMGLGEKRASTAIRISISYATTLEEAGHALRILKEEILNFKKVMRS</sequence>
<dbReference type="RefSeq" id="WP_188401579.1">
    <property type="nucleotide sequence ID" value="NZ_BMCE01000001.1"/>
</dbReference>
<evidence type="ECO:0000256" key="1">
    <source>
        <dbReference type="ARBA" id="ARBA00001933"/>
    </source>
</evidence>
<evidence type="ECO:0000259" key="3">
    <source>
        <dbReference type="Pfam" id="PF00266"/>
    </source>
</evidence>
<organism evidence="4 5">
    <name type="scientific">Fictibacillus barbaricus</name>
    <dbReference type="NCBI Taxonomy" id="182136"/>
    <lineage>
        <taxon>Bacteria</taxon>
        <taxon>Bacillati</taxon>
        <taxon>Bacillota</taxon>
        <taxon>Bacilli</taxon>
        <taxon>Bacillales</taxon>
        <taxon>Fictibacillaceae</taxon>
        <taxon>Fictibacillus</taxon>
    </lineage>
</organism>
<dbReference type="PANTHER" id="PTHR11601:SF50">
    <property type="entry name" value="CYSTEINE DESULFURASE ISCS 2-RELATED"/>
    <property type="match status" value="1"/>
</dbReference>
<dbReference type="Gene3D" id="3.90.1150.10">
    <property type="entry name" value="Aspartate Aminotransferase, domain 1"/>
    <property type="match status" value="1"/>
</dbReference>
<dbReference type="InterPro" id="IPR015424">
    <property type="entry name" value="PyrdxlP-dep_Trfase"/>
</dbReference>
<dbReference type="InterPro" id="IPR016454">
    <property type="entry name" value="Cysteine_dSase"/>
</dbReference>
<dbReference type="Proteomes" id="UP001319060">
    <property type="component" value="Unassembled WGS sequence"/>
</dbReference>
<keyword evidence="2" id="KW-0663">Pyridoxal phosphate</keyword>
<dbReference type="Pfam" id="PF00266">
    <property type="entry name" value="Aminotran_5"/>
    <property type="match status" value="1"/>
</dbReference>
<dbReference type="PANTHER" id="PTHR11601">
    <property type="entry name" value="CYSTEINE DESULFURYLASE FAMILY MEMBER"/>
    <property type="match status" value="1"/>
</dbReference>
<dbReference type="SUPFAM" id="SSF53383">
    <property type="entry name" value="PLP-dependent transferases"/>
    <property type="match status" value="1"/>
</dbReference>
<dbReference type="EMBL" id="JAFHKS010000044">
    <property type="protein sequence ID" value="MBN3547326.1"/>
    <property type="molecule type" value="Genomic_DNA"/>
</dbReference>
<reference evidence="4 5" key="1">
    <citation type="submission" date="2021-01" db="EMBL/GenBank/DDBJ databases">
        <title>Genome Sequencing of Type Strains.</title>
        <authorList>
            <person name="Lemaire J.F."/>
            <person name="Inderbitzin P."/>
            <person name="Collins S.B."/>
            <person name="Wespe N."/>
            <person name="Knight-Connoni V."/>
        </authorList>
    </citation>
    <scope>NUCLEOTIDE SEQUENCE [LARGE SCALE GENOMIC DNA]</scope>
    <source>
        <strain evidence="4 5">DSM 14730</strain>
    </source>
</reference>
<name>A0ABS2ZIN7_9BACL</name>
<dbReference type="InterPro" id="IPR000192">
    <property type="entry name" value="Aminotrans_V_dom"/>
</dbReference>
<gene>
    <name evidence="4" type="ORF">JYA64_18605</name>
</gene>
<dbReference type="InterPro" id="IPR015421">
    <property type="entry name" value="PyrdxlP-dep_Trfase_major"/>
</dbReference>
<dbReference type="InterPro" id="IPR015422">
    <property type="entry name" value="PyrdxlP-dep_Trfase_small"/>
</dbReference>
<dbReference type="NCBIfam" id="NF002806">
    <property type="entry name" value="PRK02948.1"/>
    <property type="match status" value="1"/>
</dbReference>
<evidence type="ECO:0000256" key="2">
    <source>
        <dbReference type="ARBA" id="ARBA00022898"/>
    </source>
</evidence>
<proteinExistence type="predicted"/>
<keyword evidence="5" id="KW-1185">Reference proteome</keyword>
<evidence type="ECO:0000313" key="4">
    <source>
        <dbReference type="EMBL" id="MBN3547326.1"/>
    </source>
</evidence>
<evidence type="ECO:0000313" key="5">
    <source>
        <dbReference type="Proteomes" id="UP001319060"/>
    </source>
</evidence>
<comment type="caution">
    <text evidence="4">The sequence shown here is derived from an EMBL/GenBank/DDBJ whole genome shotgun (WGS) entry which is preliminary data.</text>
</comment>